<reference evidence="4 5" key="1">
    <citation type="submission" date="2016-07" db="EMBL/GenBank/DDBJ databases">
        <title>Genome of Pelobium manganitolerans.</title>
        <authorList>
            <person name="Wu S."/>
            <person name="Wang G."/>
        </authorList>
    </citation>
    <scope>NUCLEOTIDE SEQUENCE [LARGE SCALE GENOMIC DNA]</scope>
    <source>
        <strain evidence="4 5">YS-25</strain>
    </source>
</reference>
<dbReference type="InterPro" id="IPR029058">
    <property type="entry name" value="AB_hydrolase_fold"/>
</dbReference>
<comment type="caution">
    <text evidence="4">The sequence shown here is derived from an EMBL/GenBank/DDBJ whole genome shotgun (WGS) entry which is preliminary data.</text>
</comment>
<keyword evidence="5" id="KW-1185">Reference proteome</keyword>
<dbReference type="EMBL" id="MBTA01000012">
    <property type="protein sequence ID" value="RKD17147.1"/>
    <property type="molecule type" value="Genomic_DNA"/>
</dbReference>
<dbReference type="OrthoDB" id="9777975at2"/>
<evidence type="ECO:0000256" key="2">
    <source>
        <dbReference type="SAM" id="SignalP"/>
    </source>
</evidence>
<dbReference type="InterPro" id="IPR049492">
    <property type="entry name" value="BD-FAE-like_dom"/>
</dbReference>
<dbReference type="GO" id="GO:0016787">
    <property type="term" value="F:hydrolase activity"/>
    <property type="evidence" value="ECO:0007669"/>
    <property type="project" value="UniProtKB-KW"/>
</dbReference>
<feature type="chain" id="PRO_5019327244" evidence="2">
    <location>
        <begin position="24"/>
        <end position="318"/>
    </location>
</feature>
<dbReference type="RefSeq" id="WP_120181342.1">
    <property type="nucleotide sequence ID" value="NZ_MBTA01000012.1"/>
</dbReference>
<evidence type="ECO:0000313" key="5">
    <source>
        <dbReference type="Proteomes" id="UP000283433"/>
    </source>
</evidence>
<accession>A0A419S702</accession>
<proteinExistence type="predicted"/>
<gene>
    <name evidence="4" type="ORF">BCY91_03120</name>
</gene>
<dbReference type="Pfam" id="PF20434">
    <property type="entry name" value="BD-FAE"/>
    <property type="match status" value="1"/>
</dbReference>
<protein>
    <submittedName>
        <fullName evidence="4">Esterase</fullName>
    </submittedName>
</protein>
<organism evidence="4 5">
    <name type="scientific">Pelobium manganitolerans</name>
    <dbReference type="NCBI Taxonomy" id="1842495"/>
    <lineage>
        <taxon>Bacteria</taxon>
        <taxon>Pseudomonadati</taxon>
        <taxon>Bacteroidota</taxon>
        <taxon>Sphingobacteriia</taxon>
        <taxon>Sphingobacteriales</taxon>
        <taxon>Sphingobacteriaceae</taxon>
        <taxon>Pelobium</taxon>
    </lineage>
</organism>
<evidence type="ECO:0000313" key="4">
    <source>
        <dbReference type="EMBL" id="RKD17147.1"/>
    </source>
</evidence>
<dbReference type="Gene3D" id="3.40.50.1820">
    <property type="entry name" value="alpha/beta hydrolase"/>
    <property type="match status" value="1"/>
</dbReference>
<dbReference type="InterPro" id="IPR050300">
    <property type="entry name" value="GDXG_lipolytic_enzyme"/>
</dbReference>
<dbReference type="Proteomes" id="UP000283433">
    <property type="component" value="Unassembled WGS sequence"/>
</dbReference>
<name>A0A419S702_9SPHI</name>
<evidence type="ECO:0000256" key="1">
    <source>
        <dbReference type="ARBA" id="ARBA00022801"/>
    </source>
</evidence>
<evidence type="ECO:0000259" key="3">
    <source>
        <dbReference type="Pfam" id="PF20434"/>
    </source>
</evidence>
<dbReference type="AlphaFoldDB" id="A0A419S702"/>
<feature type="signal peptide" evidence="2">
    <location>
        <begin position="1"/>
        <end position="23"/>
    </location>
</feature>
<dbReference type="SUPFAM" id="SSF53474">
    <property type="entry name" value="alpha/beta-Hydrolases"/>
    <property type="match status" value="1"/>
</dbReference>
<feature type="domain" description="BD-FAE-like" evidence="3">
    <location>
        <begin position="79"/>
        <end position="259"/>
    </location>
</feature>
<sequence>MINFKSVFSHCCLTLFVAFAANAQVQVPRDTSFTLYGTYIKEKKYRPYIRIAEPELKTGVLVKKDLVYSDLNGRKLLVDVYCPQNRKQKYPGVVLIFGGGWRSGDKSQMEAMGRVLAAKGYVAFAPEYRLSLEAIYPAAVYDLKQAVRWMRLHHKEFNLDVSKIASLGTSAGGQLAALLGTTNHDERFEADDSSSGASSAIQAIVDIDGTLAFHHPESVEGKAASWWFGGDYQQKPELWEDAAPLNHVDKNTAPILFVNSSLPRFHAGRDDMVAKLDSLQIYSQVKEFPDTPHPFWFFHPWFDPMMETVVDFLDKQFK</sequence>
<keyword evidence="2" id="KW-0732">Signal</keyword>
<dbReference type="PANTHER" id="PTHR48081">
    <property type="entry name" value="AB HYDROLASE SUPERFAMILY PROTEIN C4A8.06C"/>
    <property type="match status" value="1"/>
</dbReference>
<keyword evidence="1" id="KW-0378">Hydrolase</keyword>